<feature type="region of interest" description="Disordered" evidence="5">
    <location>
        <begin position="593"/>
        <end position="616"/>
    </location>
</feature>
<dbReference type="InterPro" id="IPR001452">
    <property type="entry name" value="SH3_domain"/>
</dbReference>
<feature type="domain" description="Ras-GEF" evidence="7">
    <location>
        <begin position="978"/>
        <end position="1215"/>
    </location>
</feature>
<sequence length="1229" mass="138788">MTISTLFTQSSPKSQAVAASSVSLSPPASLPSSPRNTTTPPEPSTLTSHFVQALHDYLPTNAPADEAVSCLFFRKGAIIEVFNRDPSGWWDGVSNGVRGWFPSNYIGRIGEATRDSADFDDEESQQQWESWRKAIQEADAYHHQHDEHHQSRVELARALLDEDRSRIRDGNNDDTAAAAYEEYNNDNKWEMLMDDVSRRMSELVNAATTTTLSSSSGIPSSGDDIQAHVFQVVSSIRAVLTAANAVSNDSPVLKTHPDLARQRKIILSTLSKLVLKGKEWQQQQQQPSIASADISGLVNQLLAELEIFEDHLKNVPEFFIEYYGTSLGSVSPRSSLISADSSHSFRHMQASLVDPNQRRLSSASFIARVVPLSDPRHILQTLLEHQATISELMSSLWITIEQFLAQRQRASEMLETTRKAVEAIRTFLAVVEHVCSHVGDMDYKHCSVIPEDPHLVALVLAKESVYSSITNLVTSVRTLAGPRSSNNNGRHHQHNQQQQQQPSKADIEQLRDSCENVVRTTHESAACVQICLQSSGDTAADISSELRERFEQSIDTRRNQTLSILGCKATSLNVLQQQCDDNDVESLAITRQSTNTVSTRTNSTSTWQQQRHSGESTATLLTTPEVMSPVNEQQHHPLATFNGPLPPPPPPPAPSTNHPIKPPELKLSTSKSTPTSDHHHHQKKRSLHLLSKHHNHHHDTMTSTNTDSRPQMRRTSSWLSVNGTERNSPSKQNEHEPWFLRQRVFSEDEMMLNNDGQVTGATVEALVEKLTQHEKSPELLFLRAFFYNFRLFTTPTIFLELLIKRFDIQPPTPSLSQDEWKLWTNHVLIPVRLRVYNVIKTWLETFFSYDTDACIEQPLIEFVTGSLMQVMAAPGKRMMELVRKCFTSKGQMGTTRKLSYTSDSIRPPLHKQPSGSHLSLASGTSLFSTLTLFEDHHSVDSSSSSVAPTPNIARSLRNTLRKAMNQGMLSSVHVSEFEPIELARQLTLMESSLFCQIQPNEMIGQEFKKKVGNSTAVHVKAMIHRSTQITKWVSDTILNETDAKKRAHMIKFWIKVGDQCLQLRNYNTLMAIRSALDSTSIGRLKRTWECVSAKCKAMYEPIYRATDSQRNFAEYRRRLRDAVAPCLPFLGVYLTDMTFIDDGNANHRMSPNGHQLINFDKYIKTTRILNEIDQFQIPYKLAEVEEIQRYLLHCLETVEKNDQVFYTRSLQLEPREEDFDIKSFISNLA</sequence>
<dbReference type="CDD" id="cd06224">
    <property type="entry name" value="REM"/>
    <property type="match status" value="1"/>
</dbReference>
<dbReference type="InterPro" id="IPR000651">
    <property type="entry name" value="Ras-like_Gua-exchang_fac_N"/>
</dbReference>
<gene>
    <name evidence="9" type="ORF">LCOR_09604.1</name>
</gene>
<evidence type="ECO:0000259" key="7">
    <source>
        <dbReference type="PROSITE" id="PS50009"/>
    </source>
</evidence>
<dbReference type="Pfam" id="PF00617">
    <property type="entry name" value="RasGEF"/>
    <property type="match status" value="1"/>
</dbReference>
<reference evidence="9" key="1">
    <citation type="submission" date="2013-08" db="EMBL/GenBank/DDBJ databases">
        <title>Gene expansion shapes genome architecture in the human pathogen Lichtheimia corymbifera: an evolutionary genomics analysis in the ancient terrestrial Mucorales (Mucoromycotina).</title>
        <authorList>
            <person name="Schwartze V.U."/>
            <person name="Winter S."/>
            <person name="Shelest E."/>
            <person name="Marcet-Houben M."/>
            <person name="Horn F."/>
            <person name="Wehner S."/>
            <person name="Hoffmann K."/>
            <person name="Riege K."/>
            <person name="Sammeth M."/>
            <person name="Nowrousian M."/>
            <person name="Valiante V."/>
            <person name="Linde J."/>
            <person name="Jacobsen I.D."/>
            <person name="Marz M."/>
            <person name="Brakhage A.A."/>
            <person name="Gabaldon T."/>
            <person name="Bocker S."/>
            <person name="Voigt K."/>
        </authorList>
    </citation>
    <scope>NUCLEOTIDE SEQUENCE [LARGE SCALE GENOMIC DNA]</scope>
    <source>
        <strain evidence="9">FSU 9682</strain>
    </source>
</reference>
<feature type="domain" description="SH3" evidence="6">
    <location>
        <begin position="46"/>
        <end position="111"/>
    </location>
</feature>
<evidence type="ECO:0000313" key="9">
    <source>
        <dbReference type="EMBL" id="CDH58754.1"/>
    </source>
</evidence>
<dbReference type="PANTHER" id="PTHR23113:SF354">
    <property type="entry name" value="BUD SITE SELECTION PROTEIN 5"/>
    <property type="match status" value="1"/>
</dbReference>
<feature type="domain" description="N-terminal Ras-GEF" evidence="8">
    <location>
        <begin position="754"/>
        <end position="886"/>
    </location>
</feature>
<dbReference type="OrthoDB" id="28357at2759"/>
<dbReference type="Pfam" id="PF07653">
    <property type="entry name" value="SH3_2"/>
    <property type="match status" value="1"/>
</dbReference>
<dbReference type="GO" id="GO:0005886">
    <property type="term" value="C:plasma membrane"/>
    <property type="evidence" value="ECO:0007669"/>
    <property type="project" value="TreeGrafter"/>
</dbReference>
<feature type="compositionally biased region" description="Basic residues" evidence="5">
    <location>
        <begin position="678"/>
        <end position="697"/>
    </location>
</feature>
<dbReference type="CDD" id="cd00155">
    <property type="entry name" value="RasGEF"/>
    <property type="match status" value="1"/>
</dbReference>
<evidence type="ECO:0000256" key="2">
    <source>
        <dbReference type="ARBA" id="ARBA00022658"/>
    </source>
</evidence>
<dbReference type="InterPro" id="IPR023578">
    <property type="entry name" value="Ras_GEF_dom_sf"/>
</dbReference>
<dbReference type="VEuPathDB" id="FungiDB:LCOR_09604.1"/>
<dbReference type="Gene3D" id="2.30.30.40">
    <property type="entry name" value="SH3 Domains"/>
    <property type="match status" value="1"/>
</dbReference>
<evidence type="ECO:0000256" key="1">
    <source>
        <dbReference type="ARBA" id="ARBA00022443"/>
    </source>
</evidence>
<dbReference type="PANTHER" id="PTHR23113">
    <property type="entry name" value="GUANINE NUCLEOTIDE EXCHANGE FACTOR"/>
    <property type="match status" value="1"/>
</dbReference>
<dbReference type="STRING" id="1263082.A0A068S8X6"/>
<dbReference type="GO" id="GO:0007265">
    <property type="term" value="P:Ras protein signal transduction"/>
    <property type="evidence" value="ECO:0007669"/>
    <property type="project" value="TreeGrafter"/>
</dbReference>
<dbReference type="SMART" id="SM00147">
    <property type="entry name" value="RasGEF"/>
    <property type="match status" value="1"/>
</dbReference>
<dbReference type="SUPFAM" id="SSF48366">
    <property type="entry name" value="Ras GEF"/>
    <property type="match status" value="1"/>
</dbReference>
<evidence type="ECO:0000256" key="5">
    <source>
        <dbReference type="SAM" id="MobiDB-lite"/>
    </source>
</evidence>
<evidence type="ECO:0000259" key="6">
    <source>
        <dbReference type="PROSITE" id="PS50002"/>
    </source>
</evidence>
<dbReference type="CDD" id="cd11883">
    <property type="entry name" value="SH3_Sdc25"/>
    <property type="match status" value="1"/>
</dbReference>
<feature type="compositionally biased region" description="Low complexity" evidence="5">
    <location>
        <begin position="593"/>
        <end position="606"/>
    </location>
</feature>
<dbReference type="InterPro" id="IPR001895">
    <property type="entry name" value="RASGEF_cat_dom"/>
</dbReference>
<keyword evidence="10" id="KW-1185">Reference proteome</keyword>
<feature type="compositionally biased region" description="Polar residues" evidence="5">
    <location>
        <begin position="607"/>
        <end position="616"/>
    </location>
</feature>
<dbReference type="PROSITE" id="PS50009">
    <property type="entry name" value="RASGEF_CAT"/>
    <property type="match status" value="1"/>
</dbReference>
<dbReference type="Pfam" id="PF00618">
    <property type="entry name" value="RasGEF_N"/>
    <property type="match status" value="1"/>
</dbReference>
<dbReference type="Proteomes" id="UP000027586">
    <property type="component" value="Unassembled WGS sequence"/>
</dbReference>
<protein>
    <submittedName>
        <fullName evidence="9">Ras guanine-nucleotide exchange protein</fullName>
    </submittedName>
</protein>
<feature type="compositionally biased region" description="Low complexity" evidence="5">
    <location>
        <begin position="665"/>
        <end position="675"/>
    </location>
</feature>
<evidence type="ECO:0000256" key="4">
    <source>
        <dbReference type="PROSITE-ProRule" id="PRU00192"/>
    </source>
</evidence>
<feature type="compositionally biased region" description="Low complexity" evidence="5">
    <location>
        <begin position="9"/>
        <end position="44"/>
    </location>
</feature>
<dbReference type="InterPro" id="IPR036964">
    <property type="entry name" value="RASGEF_cat_dom_sf"/>
</dbReference>
<proteinExistence type="predicted"/>
<feature type="compositionally biased region" description="Polar residues" evidence="5">
    <location>
        <begin position="701"/>
        <end position="731"/>
    </location>
</feature>
<dbReference type="PROSITE" id="PS50212">
    <property type="entry name" value="RASGEF_NTER"/>
    <property type="match status" value="1"/>
</dbReference>
<name>A0A068S8X6_9FUNG</name>
<evidence type="ECO:0000313" key="10">
    <source>
        <dbReference type="Proteomes" id="UP000027586"/>
    </source>
</evidence>
<feature type="compositionally biased region" description="Pro residues" evidence="5">
    <location>
        <begin position="644"/>
        <end position="654"/>
    </location>
</feature>
<keyword evidence="1 4" id="KW-0728">SH3 domain</keyword>
<evidence type="ECO:0000259" key="8">
    <source>
        <dbReference type="PROSITE" id="PS50212"/>
    </source>
</evidence>
<dbReference type="InterPro" id="IPR036028">
    <property type="entry name" value="SH3-like_dom_sf"/>
</dbReference>
<dbReference type="PROSITE" id="PS50002">
    <property type="entry name" value="SH3"/>
    <property type="match status" value="1"/>
</dbReference>
<dbReference type="AlphaFoldDB" id="A0A068S8X6"/>
<dbReference type="EMBL" id="CBTN010000060">
    <property type="protein sequence ID" value="CDH58754.1"/>
    <property type="molecule type" value="Genomic_DNA"/>
</dbReference>
<dbReference type="Gene3D" id="1.10.840.10">
    <property type="entry name" value="Ras guanine-nucleotide exchange factors catalytic domain"/>
    <property type="match status" value="1"/>
</dbReference>
<keyword evidence="2 3" id="KW-0344">Guanine-nucleotide releasing factor</keyword>
<dbReference type="SMART" id="SM00326">
    <property type="entry name" value="SH3"/>
    <property type="match status" value="1"/>
</dbReference>
<comment type="caution">
    <text evidence="9">The sequence shown here is derived from an EMBL/GenBank/DDBJ whole genome shotgun (WGS) entry which is preliminary data.</text>
</comment>
<dbReference type="SUPFAM" id="SSF50044">
    <property type="entry name" value="SH3-domain"/>
    <property type="match status" value="1"/>
</dbReference>
<dbReference type="InterPro" id="IPR008937">
    <property type="entry name" value="Ras-like_GEF"/>
</dbReference>
<dbReference type="Gene3D" id="1.20.870.10">
    <property type="entry name" value="Son of sevenless (SoS) protein Chain: S domain 1"/>
    <property type="match status" value="1"/>
</dbReference>
<organism evidence="9 10">
    <name type="scientific">Lichtheimia corymbifera JMRC:FSU:9682</name>
    <dbReference type="NCBI Taxonomy" id="1263082"/>
    <lineage>
        <taxon>Eukaryota</taxon>
        <taxon>Fungi</taxon>
        <taxon>Fungi incertae sedis</taxon>
        <taxon>Mucoromycota</taxon>
        <taxon>Mucoromycotina</taxon>
        <taxon>Mucoromycetes</taxon>
        <taxon>Mucorales</taxon>
        <taxon>Lichtheimiaceae</taxon>
        <taxon>Lichtheimia</taxon>
    </lineage>
</organism>
<evidence type="ECO:0000256" key="3">
    <source>
        <dbReference type="PROSITE-ProRule" id="PRU00168"/>
    </source>
</evidence>
<accession>A0A068S8X6</accession>
<feature type="region of interest" description="Disordered" evidence="5">
    <location>
        <begin position="479"/>
        <end position="507"/>
    </location>
</feature>
<dbReference type="GO" id="GO:0005085">
    <property type="term" value="F:guanyl-nucleotide exchange factor activity"/>
    <property type="evidence" value="ECO:0007669"/>
    <property type="project" value="UniProtKB-KW"/>
</dbReference>
<dbReference type="SMART" id="SM00229">
    <property type="entry name" value="RasGEFN"/>
    <property type="match status" value="1"/>
</dbReference>
<feature type="region of interest" description="Disordered" evidence="5">
    <location>
        <begin position="636"/>
        <end position="734"/>
    </location>
</feature>
<feature type="region of interest" description="Disordered" evidence="5">
    <location>
        <begin position="1"/>
        <end position="44"/>
    </location>
</feature>